<dbReference type="InterPro" id="IPR041519">
    <property type="entry name" value="HEPN_RiboL-PSP"/>
</dbReference>
<feature type="domain" description="RiboL-PSP-HEPN" evidence="1">
    <location>
        <begin position="9"/>
        <end position="225"/>
    </location>
</feature>
<dbReference type="OrthoDB" id="4111339at2"/>
<evidence type="ECO:0000259" key="1">
    <source>
        <dbReference type="Pfam" id="PF18735"/>
    </source>
</evidence>
<gene>
    <name evidence="2" type="ORF">SAMN03097708_01356</name>
</gene>
<dbReference type="EMBL" id="FMWD01000004">
    <property type="protein sequence ID" value="SCZ57065.1"/>
    <property type="molecule type" value="Genomic_DNA"/>
</dbReference>
<accession>A0A1G5Q597</accession>
<dbReference type="AlphaFoldDB" id="A0A1G5Q597"/>
<keyword evidence="3" id="KW-1185">Reference proteome</keyword>
<dbReference type="Proteomes" id="UP000199648">
    <property type="component" value="Unassembled WGS sequence"/>
</dbReference>
<evidence type="ECO:0000313" key="3">
    <source>
        <dbReference type="Proteomes" id="UP000199648"/>
    </source>
</evidence>
<dbReference type="RefSeq" id="WP_139181442.1">
    <property type="nucleotide sequence ID" value="NZ_FMWD01000004.1"/>
</dbReference>
<organism evidence="2 3">
    <name type="scientific">Thiohalomonas denitrificans</name>
    <dbReference type="NCBI Taxonomy" id="415747"/>
    <lineage>
        <taxon>Bacteria</taxon>
        <taxon>Pseudomonadati</taxon>
        <taxon>Pseudomonadota</taxon>
        <taxon>Gammaproteobacteria</taxon>
        <taxon>Thiohalomonadales</taxon>
        <taxon>Thiohalomonadaceae</taxon>
        <taxon>Thiohalomonas</taxon>
    </lineage>
</organism>
<reference evidence="2 3" key="1">
    <citation type="submission" date="2016-10" db="EMBL/GenBank/DDBJ databases">
        <authorList>
            <person name="de Groot N.N."/>
        </authorList>
    </citation>
    <scope>NUCLEOTIDE SEQUENCE [LARGE SCALE GENOMIC DNA]</scope>
    <source>
        <strain evidence="2 3">HLD2</strain>
    </source>
</reference>
<protein>
    <recommendedName>
        <fullName evidence="1">RiboL-PSP-HEPN domain-containing protein</fullName>
    </recommendedName>
</protein>
<proteinExistence type="predicted"/>
<sequence>MNRQDLIDEIEFSKDESRELINQLNRSVFRARNPSVRLAAIPIYYAAWEKFFKDATTTCLKAIHAANSSASRAPAETRAVWLLKEKEFSKFVDTLRSIIDMSFEESERQKQKNFGRRLSKGLTNNTVSILKWLDEWNSNKLPHHSDLSELVLTFSNVNEKVVDINCRLLGINSSKDYKEDKFSGLNTLLGTRNSIAHGSNTSAPGIRQTKELSKIALAAVDNYSNVTTDWLRNQWQHPLDGRPSRLIGYF</sequence>
<dbReference type="Pfam" id="PF18735">
    <property type="entry name" value="HEPN_RiboL-PSP"/>
    <property type="match status" value="1"/>
</dbReference>
<evidence type="ECO:0000313" key="2">
    <source>
        <dbReference type="EMBL" id="SCZ57065.1"/>
    </source>
</evidence>
<name>A0A1G5Q597_9GAMM</name>